<keyword evidence="6" id="KW-1185">Reference proteome</keyword>
<dbReference type="Proteomes" id="UP000246145">
    <property type="component" value="Unassembled WGS sequence"/>
</dbReference>
<organism evidence="5 6">
    <name type="scientific">Pusillimonas noertemannii</name>
    <dbReference type="NCBI Taxonomy" id="305977"/>
    <lineage>
        <taxon>Bacteria</taxon>
        <taxon>Pseudomonadati</taxon>
        <taxon>Pseudomonadota</taxon>
        <taxon>Betaproteobacteria</taxon>
        <taxon>Burkholderiales</taxon>
        <taxon>Alcaligenaceae</taxon>
        <taxon>Pusillimonas</taxon>
    </lineage>
</organism>
<dbReference type="STRING" id="1231391.GCA_000308195_00295"/>
<dbReference type="InterPro" id="IPR036735">
    <property type="entry name" value="NGN_dom_sf"/>
</dbReference>
<evidence type="ECO:0000256" key="1">
    <source>
        <dbReference type="ARBA" id="ARBA00022814"/>
    </source>
</evidence>
<keyword evidence="3" id="KW-0804">Transcription</keyword>
<sequence>MPIESPDLGPRQRLRDDPRPWVVAYTKPRQEGVAQDNAERQGFQTYLPMYRTVKRAACSAEQPAEHHEPMFPRYLFVRPARADQSIAPLRSTRGIHSLVAFGDELATMPDESLDAIRRYEAWRSQAEPHAIGDIQPGRRVRLKDTGLEGLEGLVQAVSAKRIVVLLALLGRQHSVKVEPQQLELA</sequence>
<dbReference type="AlphaFoldDB" id="A0A2U1CL59"/>
<protein>
    <submittedName>
        <fullName evidence="5">Transcriptional antiterminator RfaH</fullName>
    </submittedName>
</protein>
<dbReference type="EMBL" id="QEKO01000003">
    <property type="protein sequence ID" value="PVY61746.1"/>
    <property type="molecule type" value="Genomic_DNA"/>
</dbReference>
<dbReference type="GO" id="GO:0006354">
    <property type="term" value="P:DNA-templated transcription elongation"/>
    <property type="evidence" value="ECO:0007669"/>
    <property type="project" value="InterPro"/>
</dbReference>
<keyword evidence="1" id="KW-0889">Transcription antitermination</keyword>
<gene>
    <name evidence="5" type="ORF">C7440_2477</name>
</gene>
<evidence type="ECO:0000313" key="5">
    <source>
        <dbReference type="EMBL" id="PVY61746.1"/>
    </source>
</evidence>
<keyword evidence="2" id="KW-0805">Transcription regulation</keyword>
<reference evidence="5 6" key="1">
    <citation type="submission" date="2018-04" db="EMBL/GenBank/DDBJ databases">
        <title>Genomic Encyclopedia of Type Strains, Phase IV (KMG-IV): sequencing the most valuable type-strain genomes for metagenomic binning, comparative biology and taxonomic classification.</title>
        <authorList>
            <person name="Goeker M."/>
        </authorList>
    </citation>
    <scope>NUCLEOTIDE SEQUENCE [LARGE SCALE GENOMIC DNA]</scope>
    <source>
        <strain evidence="5 6">DSM 10065</strain>
    </source>
</reference>
<dbReference type="GO" id="GO:0005829">
    <property type="term" value="C:cytosol"/>
    <property type="evidence" value="ECO:0007669"/>
    <property type="project" value="TreeGrafter"/>
</dbReference>
<name>A0A2U1CL59_9BURK</name>
<accession>A0A2U1CL59</accession>
<dbReference type="Pfam" id="PF02357">
    <property type="entry name" value="NusG"/>
    <property type="match status" value="1"/>
</dbReference>
<dbReference type="SUPFAM" id="SSF82679">
    <property type="entry name" value="N-utilization substance G protein NusG, N-terminal domain"/>
    <property type="match status" value="1"/>
</dbReference>
<dbReference type="PANTHER" id="PTHR30265">
    <property type="entry name" value="RHO-INTERACTING TRANSCRIPTION TERMINATION FACTOR NUSG"/>
    <property type="match status" value="1"/>
</dbReference>
<dbReference type="InterPro" id="IPR043425">
    <property type="entry name" value="NusG-like"/>
</dbReference>
<evidence type="ECO:0000259" key="4">
    <source>
        <dbReference type="Pfam" id="PF02357"/>
    </source>
</evidence>
<proteinExistence type="predicted"/>
<evidence type="ECO:0000256" key="2">
    <source>
        <dbReference type="ARBA" id="ARBA00023015"/>
    </source>
</evidence>
<comment type="caution">
    <text evidence="5">The sequence shown here is derived from an EMBL/GenBank/DDBJ whole genome shotgun (WGS) entry which is preliminary data.</text>
</comment>
<evidence type="ECO:0000256" key="3">
    <source>
        <dbReference type="ARBA" id="ARBA00023163"/>
    </source>
</evidence>
<dbReference type="GO" id="GO:0031564">
    <property type="term" value="P:transcription antitermination"/>
    <property type="evidence" value="ECO:0007669"/>
    <property type="project" value="UniProtKB-KW"/>
</dbReference>
<dbReference type="RefSeq" id="WP_165832576.1">
    <property type="nucleotide sequence ID" value="NZ_JACCEX010000003.1"/>
</dbReference>
<evidence type="ECO:0000313" key="6">
    <source>
        <dbReference type="Proteomes" id="UP000246145"/>
    </source>
</evidence>
<dbReference type="Gene3D" id="3.30.70.940">
    <property type="entry name" value="NusG, N-terminal domain"/>
    <property type="match status" value="1"/>
</dbReference>
<dbReference type="InterPro" id="IPR006645">
    <property type="entry name" value="NGN-like_dom"/>
</dbReference>
<dbReference type="PANTHER" id="PTHR30265:SF7">
    <property type="entry name" value="TRANSCRIPTION ANTITERMINATION PROTEIN RFAH"/>
    <property type="match status" value="1"/>
</dbReference>
<feature type="domain" description="NusG-like N-terminal" evidence="4">
    <location>
        <begin position="21"/>
        <end position="117"/>
    </location>
</feature>
<dbReference type="CDD" id="cd09892">
    <property type="entry name" value="NGN_SP_RfaH"/>
    <property type="match status" value="1"/>
</dbReference>